<feature type="transmembrane region" description="Helical" evidence="2">
    <location>
        <begin position="503"/>
        <end position="522"/>
    </location>
</feature>
<proteinExistence type="predicted"/>
<name>A0A086THZ5_HAPC1</name>
<evidence type="ECO:0000256" key="2">
    <source>
        <dbReference type="SAM" id="Phobius"/>
    </source>
</evidence>
<dbReference type="AlphaFoldDB" id="A0A086THZ5"/>
<gene>
    <name evidence="3" type="ORF">ACRE_002880</name>
</gene>
<feature type="region of interest" description="Disordered" evidence="1">
    <location>
        <begin position="708"/>
        <end position="887"/>
    </location>
</feature>
<dbReference type="OrthoDB" id="5431149at2759"/>
<accession>A0A086THZ5</accession>
<sequence>MAPRRLVNPLRVHCRLINLGINTLPRPAAAVRHSYTSTAVRLRTYATRPWKPENVTTWGAVDTSIVREKHLQDYQVKNPGLLRYDIPQYMEILEAFAAISKKSGSDWPMRIKKAEYRPPKEMLNDMGVFLNEESSSPRRHPQHSHIGLAFFSGASALGCEASCISVVSAFQTSKDTAMLLSTPLFKPTLARFREIVSGIKNPYAMAVDGENHLRARRFNATIRCLERALQLGGPDFQWAPTCEYRLGLAYKGLGDYTKAQALVRRAAAAGVPEAWFQLAELSPVGSQERMEAGYKAGCLGEPLAFADLADELDSRAGKDGLTAEEREDLLHFSAEAKRLARDSMGTRGTPGSDSEQQRQTARDSWADRQYVSAFDSFQSFEILERVPLRPGGRGQQPEQRRPSQQFDLSPFLVRPGSFSKMKRPLPLALGILALLSTIALICDCVVLAVYICSDSLVRTTSLLSASLEAIVWIMLSWFASTTVSNSLASLLRRSSARNLTMSFGCAILACVLAAATSIANLVCLDNARSSETSGPDKGAFLIASSAVLGIAFTCQVSFLAVYCIVCRKSVAGAGLLHANNDFRLSPKPRVRTVPYSRTRPSLADNRGTTSMESVDMRSLDGKRSPTHSTGSPRSSMSPSIHPSSSRTRLLTIKEQQGLASLSAGAWGNNVDDSETWDASSGFSRHTAQDVSPAVPLKRRILETIPDRPVVTQSPSFDSVTDLEPPAPIRARGRSYSPTTRSPRQRTQSPNIISSDELNIHPLFRSDSPTPPPIASPGTSVVAAPDAGKVITQRPSNHSPRRVRSGSLASTSSPLSRRSSFEAPSLKRAVDERDSILEVDEEDEETETEELASPIPEFVMGAGSRSSLTRYKSKKKAPEDEDTTRGRA</sequence>
<dbReference type="InterPro" id="IPR011990">
    <property type="entry name" value="TPR-like_helical_dom_sf"/>
</dbReference>
<keyword evidence="2" id="KW-0812">Transmembrane</keyword>
<feature type="transmembrane region" description="Helical" evidence="2">
    <location>
        <begin position="470"/>
        <end position="491"/>
    </location>
</feature>
<keyword evidence="2" id="KW-1133">Transmembrane helix</keyword>
<feature type="region of interest" description="Disordered" evidence="1">
    <location>
        <begin position="340"/>
        <end position="364"/>
    </location>
</feature>
<feature type="compositionally biased region" description="Low complexity" evidence="1">
    <location>
        <begin position="804"/>
        <end position="817"/>
    </location>
</feature>
<dbReference type="EMBL" id="JPKY01000001">
    <property type="protein sequence ID" value="KFH48977.1"/>
    <property type="molecule type" value="Genomic_DNA"/>
</dbReference>
<dbReference type="HOGENOM" id="CLU_325151_0_0_1"/>
<organism evidence="3 4">
    <name type="scientific">Hapsidospora chrysogenum (strain ATCC 11550 / CBS 779.69 / DSM 880 / IAM 14645 / JCM 23072 / IMI 49137)</name>
    <name type="common">Acremonium chrysogenum</name>
    <dbReference type="NCBI Taxonomy" id="857340"/>
    <lineage>
        <taxon>Eukaryota</taxon>
        <taxon>Fungi</taxon>
        <taxon>Dikarya</taxon>
        <taxon>Ascomycota</taxon>
        <taxon>Pezizomycotina</taxon>
        <taxon>Sordariomycetes</taxon>
        <taxon>Hypocreomycetidae</taxon>
        <taxon>Hypocreales</taxon>
        <taxon>Bionectriaceae</taxon>
        <taxon>Hapsidospora</taxon>
    </lineage>
</organism>
<evidence type="ECO:0000313" key="4">
    <source>
        <dbReference type="Proteomes" id="UP000029964"/>
    </source>
</evidence>
<feature type="compositionally biased region" description="Acidic residues" evidence="1">
    <location>
        <begin position="836"/>
        <end position="849"/>
    </location>
</feature>
<evidence type="ECO:0000256" key="1">
    <source>
        <dbReference type="SAM" id="MobiDB-lite"/>
    </source>
</evidence>
<reference evidence="4" key="1">
    <citation type="journal article" date="2014" name="Genome Announc.">
        <title>Genome sequence and annotation of Acremonium chrysogenum, producer of the beta-lactam antibiotic cephalosporin C.</title>
        <authorList>
            <person name="Terfehr D."/>
            <person name="Dahlmann T.A."/>
            <person name="Specht T."/>
            <person name="Zadra I."/>
            <person name="Kuernsteiner H."/>
            <person name="Kueck U."/>
        </authorList>
    </citation>
    <scope>NUCLEOTIDE SEQUENCE [LARGE SCALE GENOMIC DNA]</scope>
    <source>
        <strain evidence="4">ATCC 11550 / CBS 779.69 / DSM 880 / IAM 14645 / JCM 23072 / IMI 49137</strain>
    </source>
</reference>
<feature type="compositionally biased region" description="Polar residues" evidence="1">
    <location>
        <begin position="349"/>
        <end position="359"/>
    </location>
</feature>
<protein>
    <submittedName>
        <fullName evidence="3">Uncharacterized protein</fullName>
    </submittedName>
</protein>
<feature type="transmembrane region" description="Helical" evidence="2">
    <location>
        <begin position="427"/>
        <end position="450"/>
    </location>
</feature>
<dbReference type="Proteomes" id="UP000029964">
    <property type="component" value="Unassembled WGS sequence"/>
</dbReference>
<feature type="region of interest" description="Disordered" evidence="1">
    <location>
        <begin position="587"/>
        <end position="647"/>
    </location>
</feature>
<keyword evidence="2" id="KW-0472">Membrane</keyword>
<dbReference type="STRING" id="857340.A0A086THZ5"/>
<dbReference type="SUPFAM" id="SSF81901">
    <property type="entry name" value="HCP-like"/>
    <property type="match status" value="1"/>
</dbReference>
<comment type="caution">
    <text evidence="3">The sequence shown here is derived from an EMBL/GenBank/DDBJ whole genome shotgun (WGS) entry which is preliminary data.</text>
</comment>
<evidence type="ECO:0000313" key="3">
    <source>
        <dbReference type="EMBL" id="KFH48977.1"/>
    </source>
</evidence>
<keyword evidence="4" id="KW-1185">Reference proteome</keyword>
<feature type="transmembrane region" description="Helical" evidence="2">
    <location>
        <begin position="542"/>
        <end position="565"/>
    </location>
</feature>
<dbReference type="Gene3D" id="1.25.40.10">
    <property type="entry name" value="Tetratricopeptide repeat domain"/>
    <property type="match status" value="1"/>
</dbReference>
<feature type="compositionally biased region" description="Low complexity" evidence="1">
    <location>
        <begin position="626"/>
        <end position="647"/>
    </location>
</feature>
<feature type="compositionally biased region" description="Polar residues" evidence="1">
    <location>
        <begin position="735"/>
        <end position="756"/>
    </location>
</feature>
<feature type="compositionally biased region" description="Basic and acidic residues" evidence="1">
    <location>
        <begin position="614"/>
        <end position="623"/>
    </location>
</feature>